<evidence type="ECO:0000313" key="2">
    <source>
        <dbReference type="EMBL" id="JAC19217.1"/>
    </source>
</evidence>
<accession>A0A023FC63</accession>
<organism evidence="2">
    <name type="scientific">Amblyomma cajennense</name>
    <name type="common">Cayenne tick</name>
    <name type="synonym">Acarus cajennensis</name>
    <dbReference type="NCBI Taxonomy" id="34607"/>
    <lineage>
        <taxon>Eukaryota</taxon>
        <taxon>Metazoa</taxon>
        <taxon>Ecdysozoa</taxon>
        <taxon>Arthropoda</taxon>
        <taxon>Chelicerata</taxon>
        <taxon>Arachnida</taxon>
        <taxon>Acari</taxon>
        <taxon>Parasitiformes</taxon>
        <taxon>Ixodida</taxon>
        <taxon>Ixodoidea</taxon>
        <taxon>Ixodidae</taxon>
        <taxon>Amblyomminae</taxon>
        <taxon>Amblyomma</taxon>
    </lineage>
</organism>
<evidence type="ECO:0000256" key="1">
    <source>
        <dbReference type="SAM" id="MobiDB-lite"/>
    </source>
</evidence>
<dbReference type="AlphaFoldDB" id="A0A023FC63"/>
<feature type="region of interest" description="Disordered" evidence="1">
    <location>
        <begin position="162"/>
        <end position="191"/>
    </location>
</feature>
<name>A0A023FC63_AMBCJ</name>
<feature type="compositionally biased region" description="Polar residues" evidence="1">
    <location>
        <begin position="173"/>
        <end position="186"/>
    </location>
</feature>
<sequence length="237" mass="25711">MSFFLSWSAPNHAQSPTVEATRMFFTFVAAASVLFSMGLGSPTIGRSDSECPPPAEVFRNRTGSLGPVIIRGITQRCTCTLSGGKPGNHKEGTPCFGQGDDLHKIGTCSNGACKVTPSSYGCNGMTGRENGTTVYPNSCYFECEIKGHKQWAFSPEGTPCVNEDDGADESNRKNGTCKLSENSSPQDKARNETVCVPNEKVEFAGLLSLPPSRVLWFRTTVMNERCFFFNKEYLGNA</sequence>
<protein>
    <submittedName>
        <fullName evidence="2">Putative secreted protein</fullName>
    </submittedName>
</protein>
<proteinExistence type="evidence at transcript level"/>
<reference evidence="2" key="1">
    <citation type="submission" date="2014-03" db="EMBL/GenBank/DDBJ databases">
        <title>The sialotranscriptome of Amblyomma triste, Amblyomma parvum and Amblyomma cajennense ticks, uncovered by 454-based RNA-seq.</title>
        <authorList>
            <person name="Garcia G.R."/>
            <person name="Gardinassi L.G."/>
            <person name="Ribeiro J.M."/>
            <person name="Anatriello E."/>
            <person name="Ferreira B.R."/>
            <person name="Moreira H.N."/>
            <person name="Mafra C."/>
            <person name="Olegario M.M."/>
            <person name="Szabo P.J."/>
            <person name="Miranda-Santos I.K."/>
            <person name="Maruyama S.R."/>
        </authorList>
    </citation>
    <scope>NUCLEOTIDE SEQUENCE</scope>
    <source>
        <strain evidence="2">Uberlandia</strain>
        <tissue evidence="2">Salivary glands</tissue>
    </source>
</reference>
<dbReference type="EMBL" id="GBBK01005265">
    <property type="protein sequence ID" value="JAC19217.1"/>
    <property type="molecule type" value="mRNA"/>
</dbReference>
<feature type="non-terminal residue" evidence="2">
    <location>
        <position position="237"/>
    </location>
</feature>